<organism evidence="1 2">
    <name type="scientific">Sclerotinia nivalis</name>
    <dbReference type="NCBI Taxonomy" id="352851"/>
    <lineage>
        <taxon>Eukaryota</taxon>
        <taxon>Fungi</taxon>
        <taxon>Dikarya</taxon>
        <taxon>Ascomycota</taxon>
        <taxon>Pezizomycotina</taxon>
        <taxon>Leotiomycetes</taxon>
        <taxon>Helotiales</taxon>
        <taxon>Sclerotiniaceae</taxon>
        <taxon>Sclerotinia</taxon>
    </lineage>
</organism>
<reference evidence="1" key="1">
    <citation type="submission" date="2022-11" db="EMBL/GenBank/DDBJ databases">
        <title>Genome Resource of Sclerotinia nivalis Strain SnTB1, a Plant Pathogen Isolated from American Ginseng.</title>
        <authorList>
            <person name="Fan S."/>
        </authorList>
    </citation>
    <scope>NUCLEOTIDE SEQUENCE</scope>
    <source>
        <strain evidence="1">SnTB1</strain>
    </source>
</reference>
<protein>
    <submittedName>
        <fullName evidence="1">Uncharacterized protein</fullName>
    </submittedName>
</protein>
<proteinExistence type="predicted"/>
<evidence type="ECO:0000313" key="2">
    <source>
        <dbReference type="Proteomes" id="UP001152300"/>
    </source>
</evidence>
<dbReference type="Proteomes" id="UP001152300">
    <property type="component" value="Unassembled WGS sequence"/>
</dbReference>
<dbReference type="AlphaFoldDB" id="A0A9X0AQI9"/>
<evidence type="ECO:0000313" key="1">
    <source>
        <dbReference type="EMBL" id="KAJ8067117.1"/>
    </source>
</evidence>
<name>A0A9X0AQI9_9HELO</name>
<sequence length="72" mass="8058">MESLDEIVGETYSIETSVYHEPSGLVHLTQYHFEDVVQGGIYAGLFQLFVDRIIRSFNSRPGDSPDGTCVAY</sequence>
<dbReference type="EMBL" id="JAPEIS010000004">
    <property type="protein sequence ID" value="KAJ8067117.1"/>
    <property type="molecule type" value="Genomic_DNA"/>
</dbReference>
<accession>A0A9X0AQI9</accession>
<keyword evidence="2" id="KW-1185">Reference proteome</keyword>
<comment type="caution">
    <text evidence="1">The sequence shown here is derived from an EMBL/GenBank/DDBJ whole genome shotgun (WGS) entry which is preliminary data.</text>
</comment>
<gene>
    <name evidence="1" type="ORF">OCU04_004492</name>
</gene>